<dbReference type="Proteomes" id="UP000182152">
    <property type="component" value="Unassembled WGS sequence"/>
</dbReference>
<accession>A0A1L8WQ25</accession>
<protein>
    <submittedName>
        <fullName evidence="2">Uncharacterized protein</fullName>
    </submittedName>
</protein>
<organism evidence="2 3">
    <name type="scientific">Enterococcus ratti</name>
    <dbReference type="NCBI Taxonomy" id="150033"/>
    <lineage>
        <taxon>Bacteria</taxon>
        <taxon>Bacillati</taxon>
        <taxon>Bacillota</taxon>
        <taxon>Bacilli</taxon>
        <taxon>Lactobacillales</taxon>
        <taxon>Enterococcaceae</taxon>
        <taxon>Enterococcus</taxon>
    </lineage>
</organism>
<dbReference type="EMBL" id="JXLB01000005">
    <property type="protein sequence ID" value="OJG83110.1"/>
    <property type="molecule type" value="Genomic_DNA"/>
</dbReference>
<evidence type="ECO:0000313" key="2">
    <source>
        <dbReference type="EMBL" id="OJG83110.1"/>
    </source>
</evidence>
<dbReference type="STRING" id="150033.RV14_GL001805"/>
<name>A0A1L8WQ25_9ENTE</name>
<evidence type="ECO:0000313" key="3">
    <source>
        <dbReference type="Proteomes" id="UP000182152"/>
    </source>
</evidence>
<reference evidence="2 3" key="1">
    <citation type="submission" date="2014-12" db="EMBL/GenBank/DDBJ databases">
        <title>Draft genome sequences of 29 type strains of Enterococci.</title>
        <authorList>
            <person name="Zhong Z."/>
            <person name="Sun Z."/>
            <person name="Liu W."/>
            <person name="Zhang W."/>
            <person name="Zhang H."/>
        </authorList>
    </citation>
    <scope>NUCLEOTIDE SEQUENCE [LARGE SCALE GENOMIC DNA]</scope>
    <source>
        <strain evidence="2 3">DSM 15687</strain>
    </source>
</reference>
<keyword evidence="1" id="KW-0175">Coiled coil</keyword>
<comment type="caution">
    <text evidence="2">The sequence shown here is derived from an EMBL/GenBank/DDBJ whole genome shotgun (WGS) entry which is preliminary data.</text>
</comment>
<gene>
    <name evidence="2" type="ORF">RV14_GL001805</name>
</gene>
<sequence>MKRERVLFFNRKGGMVMTEMARILTKIKETEESNHQKKEKIKEELSQYEKLKNDEIVLLNKAYQERLVKLIKEKRKTEEEITVEEQQKLELILDQFRQKVFEIEKTYLKQQETEELNKKKITNEIIERMKEKNGCH</sequence>
<proteinExistence type="predicted"/>
<dbReference type="AlphaFoldDB" id="A0A1L8WQ25"/>
<evidence type="ECO:0000256" key="1">
    <source>
        <dbReference type="SAM" id="Coils"/>
    </source>
</evidence>
<feature type="coiled-coil region" evidence="1">
    <location>
        <begin position="20"/>
        <end position="87"/>
    </location>
</feature>
<keyword evidence="3" id="KW-1185">Reference proteome</keyword>